<evidence type="ECO:0000256" key="1">
    <source>
        <dbReference type="ARBA" id="ARBA00022553"/>
    </source>
</evidence>
<protein>
    <submittedName>
        <fullName evidence="4">Unannotated protein</fullName>
    </submittedName>
</protein>
<dbReference type="Gene3D" id="1.10.10.10">
    <property type="entry name" value="Winged helix-like DNA-binding domain superfamily/Winged helix DNA-binding domain"/>
    <property type="match status" value="1"/>
</dbReference>
<dbReference type="SMART" id="SM00421">
    <property type="entry name" value="HTH_LUXR"/>
    <property type="match status" value="1"/>
</dbReference>
<dbReference type="Gene3D" id="3.40.50.2300">
    <property type="match status" value="1"/>
</dbReference>
<proteinExistence type="predicted"/>
<dbReference type="EMBL" id="CAEZTZ010000021">
    <property type="protein sequence ID" value="CAB4580473.1"/>
    <property type="molecule type" value="Genomic_DNA"/>
</dbReference>
<dbReference type="Pfam" id="PF00072">
    <property type="entry name" value="Response_reg"/>
    <property type="match status" value="1"/>
</dbReference>
<reference evidence="4" key="1">
    <citation type="submission" date="2020-05" db="EMBL/GenBank/DDBJ databases">
        <authorList>
            <person name="Chiriac C."/>
            <person name="Salcher M."/>
            <person name="Ghai R."/>
            <person name="Kavagutti S V."/>
        </authorList>
    </citation>
    <scope>NUCLEOTIDE SEQUENCE</scope>
</reference>
<dbReference type="InterPro" id="IPR016032">
    <property type="entry name" value="Sig_transdc_resp-reg_C-effctor"/>
</dbReference>
<dbReference type="PANTHER" id="PTHR44591">
    <property type="entry name" value="STRESS RESPONSE REGULATOR PROTEIN 1"/>
    <property type="match status" value="1"/>
</dbReference>
<dbReference type="AlphaFoldDB" id="A0A6J6F0I0"/>
<gene>
    <name evidence="4" type="ORF">UFOPK1767_00278</name>
</gene>
<evidence type="ECO:0000256" key="2">
    <source>
        <dbReference type="ARBA" id="ARBA00023125"/>
    </source>
</evidence>
<keyword evidence="2" id="KW-0238">DNA-binding</keyword>
<dbReference type="GO" id="GO:0006355">
    <property type="term" value="P:regulation of DNA-templated transcription"/>
    <property type="evidence" value="ECO:0007669"/>
    <property type="project" value="InterPro"/>
</dbReference>
<feature type="domain" description="Response regulatory" evidence="3">
    <location>
        <begin position="8"/>
        <end position="125"/>
    </location>
</feature>
<dbReference type="SUPFAM" id="SSF46894">
    <property type="entry name" value="C-terminal effector domain of the bipartite response regulators"/>
    <property type="match status" value="1"/>
</dbReference>
<sequence>MTGSSVGSAVVVDDEPLICSIIAEILEAEGWAVTQAQDALSAITAVKATSARLVIADIDLGMGPTGIDVVQRARADNPSIGVVFITNLADPRITGKGWNTIPNDASYIVKTEISSTTALRAAVTEALDVRTAGSRPLVAQTATQSLSNAQIGVLKLVSQGLTNDEIANSRATTIRAVERLLSRMMIAANIAPGPSARVQLARLYWDQLNGR</sequence>
<dbReference type="PROSITE" id="PS50110">
    <property type="entry name" value="RESPONSE_REGULATORY"/>
    <property type="match status" value="1"/>
</dbReference>
<dbReference type="SMART" id="SM00448">
    <property type="entry name" value="REC"/>
    <property type="match status" value="1"/>
</dbReference>
<dbReference type="GO" id="GO:0003677">
    <property type="term" value="F:DNA binding"/>
    <property type="evidence" value="ECO:0007669"/>
    <property type="project" value="UniProtKB-KW"/>
</dbReference>
<name>A0A6J6F0I0_9ZZZZ</name>
<organism evidence="4">
    <name type="scientific">freshwater metagenome</name>
    <dbReference type="NCBI Taxonomy" id="449393"/>
    <lineage>
        <taxon>unclassified sequences</taxon>
        <taxon>metagenomes</taxon>
        <taxon>ecological metagenomes</taxon>
    </lineage>
</organism>
<dbReference type="InterPro" id="IPR036388">
    <property type="entry name" value="WH-like_DNA-bd_sf"/>
</dbReference>
<dbReference type="InterPro" id="IPR000792">
    <property type="entry name" value="Tscrpt_reg_LuxR_C"/>
</dbReference>
<accession>A0A6J6F0I0</accession>
<dbReference type="InterPro" id="IPR001789">
    <property type="entry name" value="Sig_transdc_resp-reg_receiver"/>
</dbReference>
<dbReference type="CDD" id="cd00156">
    <property type="entry name" value="REC"/>
    <property type="match status" value="1"/>
</dbReference>
<dbReference type="InterPro" id="IPR050595">
    <property type="entry name" value="Bact_response_regulator"/>
</dbReference>
<dbReference type="InterPro" id="IPR011006">
    <property type="entry name" value="CheY-like_superfamily"/>
</dbReference>
<dbReference type="SUPFAM" id="SSF52172">
    <property type="entry name" value="CheY-like"/>
    <property type="match status" value="1"/>
</dbReference>
<evidence type="ECO:0000259" key="3">
    <source>
        <dbReference type="PROSITE" id="PS50110"/>
    </source>
</evidence>
<dbReference type="GO" id="GO:0000160">
    <property type="term" value="P:phosphorelay signal transduction system"/>
    <property type="evidence" value="ECO:0007669"/>
    <property type="project" value="InterPro"/>
</dbReference>
<evidence type="ECO:0000313" key="4">
    <source>
        <dbReference type="EMBL" id="CAB4580473.1"/>
    </source>
</evidence>
<keyword evidence="1" id="KW-0597">Phosphoprotein</keyword>
<dbReference type="PANTHER" id="PTHR44591:SF3">
    <property type="entry name" value="RESPONSE REGULATORY DOMAIN-CONTAINING PROTEIN"/>
    <property type="match status" value="1"/>
</dbReference>